<keyword evidence="2" id="KW-1185">Reference proteome</keyword>
<dbReference type="Proteomes" id="UP000053477">
    <property type="component" value="Unassembled WGS sequence"/>
</dbReference>
<dbReference type="EMBL" id="KQ086180">
    <property type="protein sequence ID" value="KLO06803.1"/>
    <property type="molecule type" value="Genomic_DNA"/>
</dbReference>
<dbReference type="AlphaFoldDB" id="A0A0H2RBB6"/>
<sequence length="574" mass="66673">MARKNLAIELFPDELLAKIFIEAVGEDPEISCLSRRLVPKKYNYLGVFQSSARYIHSTTNVKLSHVSHAFRIVALETPQLWANVSNLQSKEELEVYLHRSKQAGLGIHLLIDDPEFNIKDRFADLRVFLPQDFLDAILPHAHRWVGFEFRTGKRLDAFMKGVPQRLSALCKGLELPRLRTLSLSFPSPYYFDGGEGLQEVEQSERNLTKDFRFYETWNTPNLKHLSTTWHIPKATPGTRSLQSISINLADTYYPQRWDDRPLLSLLPFFAQLRRLSLRVGETIWNTVRETKPRLEFPSLDVFVLHMQDNQLQYYRIENYRTELQCFIMPNVKSMEIERRLSGSTEGDERVVLHDWILDLFNKENRFEELHHLRLVFHKTRGHDRFYRIDQEPFQNIFRAAFLRFPNLHHLFFEAPFTVMKSEGDHSNEVPNSLVVVRAPPLRTLTLQNCPSLLAEDINDVLSEVKDGANFDCFERLNVNWCPSANKSSVEGVVANDKLFWMDSLPDINEQASRQTSPIVEAAYEDNDSDGEVPFFYDTDDCSSGSDLSEFDVRVTRIVYFEKLADKTYNTGCVF</sequence>
<dbReference type="InParanoid" id="A0A0H2RBB6"/>
<accession>A0A0H2RBB6</accession>
<name>A0A0H2RBB6_9AGAM</name>
<proteinExistence type="predicted"/>
<organism evidence="1 2">
    <name type="scientific">Schizopora paradoxa</name>
    <dbReference type="NCBI Taxonomy" id="27342"/>
    <lineage>
        <taxon>Eukaryota</taxon>
        <taxon>Fungi</taxon>
        <taxon>Dikarya</taxon>
        <taxon>Basidiomycota</taxon>
        <taxon>Agaricomycotina</taxon>
        <taxon>Agaricomycetes</taxon>
        <taxon>Hymenochaetales</taxon>
        <taxon>Schizoporaceae</taxon>
        <taxon>Schizopora</taxon>
    </lineage>
</organism>
<evidence type="ECO:0000313" key="2">
    <source>
        <dbReference type="Proteomes" id="UP000053477"/>
    </source>
</evidence>
<evidence type="ECO:0000313" key="1">
    <source>
        <dbReference type="EMBL" id="KLO06803.1"/>
    </source>
</evidence>
<reference evidence="1 2" key="1">
    <citation type="submission" date="2015-04" db="EMBL/GenBank/DDBJ databases">
        <title>Complete genome sequence of Schizopora paradoxa KUC8140, a cosmopolitan wood degrader in East Asia.</title>
        <authorList>
            <consortium name="DOE Joint Genome Institute"/>
            <person name="Min B."/>
            <person name="Park H."/>
            <person name="Jang Y."/>
            <person name="Kim J.-J."/>
            <person name="Kim K.H."/>
            <person name="Pangilinan J."/>
            <person name="Lipzen A."/>
            <person name="Riley R."/>
            <person name="Grigoriev I.V."/>
            <person name="Spatafora J.W."/>
            <person name="Choi I.-G."/>
        </authorList>
    </citation>
    <scope>NUCLEOTIDE SEQUENCE [LARGE SCALE GENOMIC DNA]</scope>
    <source>
        <strain evidence="1 2">KUC8140</strain>
    </source>
</reference>
<dbReference type="SUPFAM" id="SSF52047">
    <property type="entry name" value="RNI-like"/>
    <property type="match status" value="1"/>
</dbReference>
<protein>
    <recommendedName>
        <fullName evidence="3">F-box domain-containing protein</fullName>
    </recommendedName>
</protein>
<gene>
    <name evidence="1" type="ORF">SCHPADRAFT_678021</name>
</gene>
<evidence type="ECO:0008006" key="3">
    <source>
        <dbReference type="Google" id="ProtNLM"/>
    </source>
</evidence>
<dbReference type="OrthoDB" id="2754196at2759"/>